<dbReference type="Gene3D" id="1.20.1250.20">
    <property type="entry name" value="MFS general substrate transporter like domains"/>
    <property type="match status" value="2"/>
</dbReference>
<dbReference type="PANTHER" id="PTHR23521">
    <property type="entry name" value="TRANSPORTER MFS SUPERFAMILY"/>
    <property type="match status" value="1"/>
</dbReference>
<dbReference type="CDD" id="cd17477">
    <property type="entry name" value="MFS_YcaD_like"/>
    <property type="match status" value="1"/>
</dbReference>
<feature type="transmembrane region" description="Helical" evidence="5">
    <location>
        <begin position="323"/>
        <end position="345"/>
    </location>
</feature>
<keyword evidence="2 5" id="KW-1133">Transmembrane helix</keyword>
<evidence type="ECO:0000313" key="7">
    <source>
        <dbReference type="EMBL" id="NIX77870.1"/>
    </source>
</evidence>
<dbReference type="PROSITE" id="PS50850">
    <property type="entry name" value="MFS"/>
    <property type="match status" value="1"/>
</dbReference>
<keyword evidence="3 5" id="KW-0472">Membrane</keyword>
<gene>
    <name evidence="7" type="ORF">HB375_14815</name>
</gene>
<feature type="transmembrane region" description="Helical" evidence="5">
    <location>
        <begin position="70"/>
        <end position="89"/>
    </location>
</feature>
<evidence type="ECO:0000256" key="4">
    <source>
        <dbReference type="SAM" id="MobiDB-lite"/>
    </source>
</evidence>
<evidence type="ECO:0000256" key="2">
    <source>
        <dbReference type="ARBA" id="ARBA00022989"/>
    </source>
</evidence>
<dbReference type="EMBL" id="JAATJS010000005">
    <property type="protein sequence ID" value="NIX77870.1"/>
    <property type="molecule type" value="Genomic_DNA"/>
</dbReference>
<proteinExistence type="predicted"/>
<keyword evidence="1 5" id="KW-0812">Transmembrane</keyword>
<feature type="transmembrane region" description="Helical" evidence="5">
    <location>
        <begin position="159"/>
        <end position="178"/>
    </location>
</feature>
<dbReference type="InterPro" id="IPR036259">
    <property type="entry name" value="MFS_trans_sf"/>
</dbReference>
<feature type="transmembrane region" description="Helical" evidence="5">
    <location>
        <begin position="131"/>
        <end position="153"/>
    </location>
</feature>
<feature type="transmembrane region" description="Helical" evidence="5">
    <location>
        <begin position="235"/>
        <end position="253"/>
    </location>
</feature>
<reference evidence="7 8" key="1">
    <citation type="submission" date="2020-03" db="EMBL/GenBank/DDBJ databases">
        <title>The genome sequence of Microvirga sp. c23x22.</title>
        <authorList>
            <person name="Zhang X."/>
        </authorList>
    </citation>
    <scope>NUCLEOTIDE SEQUENCE [LARGE SCALE GENOMIC DNA]</scope>
    <source>
        <strain evidence="8">c23x22</strain>
    </source>
</reference>
<feature type="transmembrane region" description="Helical" evidence="5">
    <location>
        <begin position="44"/>
        <end position="65"/>
    </location>
</feature>
<dbReference type="Proteomes" id="UP000707352">
    <property type="component" value="Unassembled WGS sequence"/>
</dbReference>
<feature type="compositionally biased region" description="Polar residues" evidence="4">
    <location>
        <begin position="398"/>
        <end position="410"/>
    </location>
</feature>
<sequence>MHSSLALIWTVTAATTLLQAANGLLQALMPLRMQAEGLSINSIGLVAAAYGLGFSSGCFLAPAFIRHVGYIRAFASLAAVAAVVVLAMTQAHTTLAWALLRGTIGLTFACIFTVTDGWISARAISSHRGRIMSFYMICTKLALMVSPLGIALGSIDADGFFMAVSAVMSLSLLPIAATTTEEPPAPSGVKIRVRSLFKAAPSAVVGSFVVGLVNGPVIAITPVFGVSIGLSQDKAAALLFALQAGSLAMQYPLGWLSDRTDRRYIIAALAGGTSLVSLLILFVSASGAQNLVLVSFAIWGGLALCIYAVCVAHACDIVDPGQIISTVGTLLFSWATGVTVGPLLGAFAMDLMGPKGLFIYSAVVSLALTVFVVMRIRQLPRPAAKGGFVEVVPSGAAASTITARNDTQSPSRDDAEPQPQSAASAVARADTSS</sequence>
<feature type="domain" description="Major facilitator superfamily (MFS) profile" evidence="6">
    <location>
        <begin position="199"/>
        <end position="433"/>
    </location>
</feature>
<dbReference type="InterPro" id="IPR011701">
    <property type="entry name" value="MFS"/>
</dbReference>
<evidence type="ECO:0000256" key="3">
    <source>
        <dbReference type="ARBA" id="ARBA00023136"/>
    </source>
</evidence>
<feature type="region of interest" description="Disordered" evidence="4">
    <location>
        <begin position="398"/>
        <end position="433"/>
    </location>
</feature>
<dbReference type="InterPro" id="IPR020846">
    <property type="entry name" value="MFS_dom"/>
</dbReference>
<feature type="transmembrane region" description="Helical" evidence="5">
    <location>
        <begin position="291"/>
        <end position="311"/>
    </location>
</feature>
<keyword evidence="8" id="KW-1185">Reference proteome</keyword>
<dbReference type="PANTHER" id="PTHR23521:SF3">
    <property type="entry name" value="MFS TRANSPORTER"/>
    <property type="match status" value="1"/>
</dbReference>
<organism evidence="7 8">
    <name type="scientific">Microvirga terricola</name>
    <dbReference type="NCBI Taxonomy" id="2719797"/>
    <lineage>
        <taxon>Bacteria</taxon>
        <taxon>Pseudomonadati</taxon>
        <taxon>Pseudomonadota</taxon>
        <taxon>Alphaproteobacteria</taxon>
        <taxon>Hyphomicrobiales</taxon>
        <taxon>Methylobacteriaceae</taxon>
        <taxon>Microvirga</taxon>
    </lineage>
</organism>
<protein>
    <submittedName>
        <fullName evidence="7">MFS transporter</fullName>
    </submittedName>
</protein>
<name>A0ABX0VFV8_9HYPH</name>
<accession>A0ABX0VFV8</accession>
<evidence type="ECO:0000256" key="5">
    <source>
        <dbReference type="SAM" id="Phobius"/>
    </source>
</evidence>
<feature type="transmembrane region" description="Helical" evidence="5">
    <location>
        <begin position="357"/>
        <end position="376"/>
    </location>
</feature>
<evidence type="ECO:0000313" key="8">
    <source>
        <dbReference type="Proteomes" id="UP000707352"/>
    </source>
</evidence>
<dbReference type="RefSeq" id="WP_167673786.1">
    <property type="nucleotide sequence ID" value="NZ_JAATJS010000005.1"/>
</dbReference>
<comment type="caution">
    <text evidence="7">The sequence shown here is derived from an EMBL/GenBank/DDBJ whole genome shotgun (WGS) entry which is preliminary data.</text>
</comment>
<evidence type="ECO:0000256" key="1">
    <source>
        <dbReference type="ARBA" id="ARBA00022692"/>
    </source>
</evidence>
<dbReference type="SUPFAM" id="SSF103473">
    <property type="entry name" value="MFS general substrate transporter"/>
    <property type="match status" value="1"/>
</dbReference>
<feature type="transmembrane region" description="Helical" evidence="5">
    <location>
        <begin position="265"/>
        <end position="285"/>
    </location>
</feature>
<dbReference type="Pfam" id="PF07690">
    <property type="entry name" value="MFS_1"/>
    <property type="match status" value="1"/>
</dbReference>
<feature type="transmembrane region" description="Helical" evidence="5">
    <location>
        <begin position="95"/>
        <end position="119"/>
    </location>
</feature>
<evidence type="ECO:0000259" key="6">
    <source>
        <dbReference type="PROSITE" id="PS50850"/>
    </source>
</evidence>
<feature type="transmembrane region" description="Helical" evidence="5">
    <location>
        <begin position="199"/>
        <end position="223"/>
    </location>
</feature>
<dbReference type="InterPro" id="IPR047200">
    <property type="entry name" value="MFS_YcaD-like"/>
</dbReference>